<gene>
    <name evidence="1" type="ORF">F4820DRAFT_393044</name>
</gene>
<accession>A0ACB9YUJ4</accession>
<keyword evidence="2" id="KW-1185">Reference proteome</keyword>
<dbReference type="Proteomes" id="UP001497700">
    <property type="component" value="Unassembled WGS sequence"/>
</dbReference>
<name>A0ACB9YUJ4_9PEZI</name>
<organism evidence="1 2">
    <name type="scientific">Hypoxylon rubiginosum</name>
    <dbReference type="NCBI Taxonomy" id="110542"/>
    <lineage>
        <taxon>Eukaryota</taxon>
        <taxon>Fungi</taxon>
        <taxon>Dikarya</taxon>
        <taxon>Ascomycota</taxon>
        <taxon>Pezizomycotina</taxon>
        <taxon>Sordariomycetes</taxon>
        <taxon>Xylariomycetidae</taxon>
        <taxon>Xylariales</taxon>
        <taxon>Hypoxylaceae</taxon>
        <taxon>Hypoxylon</taxon>
    </lineage>
</organism>
<sequence>MSTSSSSSTSLSDAESDSSTVVYDHEPFNTFHSRVLNFALHKIWPDAAPDEISVERMAGGGYNRVIGISRQPAEHPGIQIRYIIRIPRFSDARVDTQAATLRLVNQYSKIPVPTVVCFDQADDNELGSRYMVQHRVPGTSLLSSYPRLAHNERCRIARELGRAYRELLSTRSDAPGFLTIPADSTAPCQFLPWQYTELAWARELNDLLTPPDIHQMEMDMLLPWQRLNPAPTEEYSHAFSSRPIDEMLIDIFMAQKATELRHRQKSLTRLHIMDRFCNMASELAAGGWFANCHLSLAHLDLAPRNILANPTYDAEEPIISAVLDWDSAVIAPQFMCSTPPVWIWTWLNDDDNDDDDDDDEYDDERMANQEPPTPEGRQLKQLFEEAAGPDYARFAYTPAYQLARRLVRFSMEGLYSNESIEEAEALLAEWELPVMSNWV</sequence>
<evidence type="ECO:0000313" key="2">
    <source>
        <dbReference type="Proteomes" id="UP001497700"/>
    </source>
</evidence>
<dbReference type="EMBL" id="MU393515">
    <property type="protein sequence ID" value="KAI4862922.1"/>
    <property type="molecule type" value="Genomic_DNA"/>
</dbReference>
<evidence type="ECO:0000313" key="1">
    <source>
        <dbReference type="EMBL" id="KAI4862922.1"/>
    </source>
</evidence>
<comment type="caution">
    <text evidence="1">The sequence shown here is derived from an EMBL/GenBank/DDBJ whole genome shotgun (WGS) entry which is preliminary data.</text>
</comment>
<protein>
    <submittedName>
        <fullName evidence="1">Uncharacterized protein</fullName>
    </submittedName>
</protein>
<reference evidence="1 2" key="1">
    <citation type="journal article" date="2022" name="New Phytol.">
        <title>Ecological generalism drives hyperdiversity of secondary metabolite gene clusters in xylarialean endophytes.</title>
        <authorList>
            <person name="Franco M.E.E."/>
            <person name="Wisecaver J.H."/>
            <person name="Arnold A.E."/>
            <person name="Ju Y.M."/>
            <person name="Slot J.C."/>
            <person name="Ahrendt S."/>
            <person name="Moore L.P."/>
            <person name="Eastman K.E."/>
            <person name="Scott K."/>
            <person name="Konkel Z."/>
            <person name="Mondo S.J."/>
            <person name="Kuo A."/>
            <person name="Hayes R.D."/>
            <person name="Haridas S."/>
            <person name="Andreopoulos B."/>
            <person name="Riley R."/>
            <person name="LaButti K."/>
            <person name="Pangilinan J."/>
            <person name="Lipzen A."/>
            <person name="Amirebrahimi M."/>
            <person name="Yan J."/>
            <person name="Adam C."/>
            <person name="Keymanesh K."/>
            <person name="Ng V."/>
            <person name="Louie K."/>
            <person name="Northen T."/>
            <person name="Drula E."/>
            <person name="Henrissat B."/>
            <person name="Hsieh H.M."/>
            <person name="Youens-Clark K."/>
            <person name="Lutzoni F."/>
            <person name="Miadlikowska J."/>
            <person name="Eastwood D.C."/>
            <person name="Hamelin R.C."/>
            <person name="Grigoriev I.V."/>
            <person name="U'Ren J.M."/>
        </authorList>
    </citation>
    <scope>NUCLEOTIDE SEQUENCE [LARGE SCALE GENOMIC DNA]</scope>
    <source>
        <strain evidence="1 2">CBS 119005</strain>
    </source>
</reference>
<proteinExistence type="predicted"/>